<gene>
    <name evidence="2" type="ORF">MONAX_5E016290</name>
</gene>
<feature type="region of interest" description="Disordered" evidence="1">
    <location>
        <begin position="14"/>
        <end position="62"/>
    </location>
</feature>
<accession>A0A5E4BIN9</accession>
<dbReference type="AlphaFoldDB" id="A0A5E4BIN9"/>
<dbReference type="Proteomes" id="UP000335636">
    <property type="component" value="Unassembled WGS sequence"/>
</dbReference>
<feature type="region of interest" description="Disordered" evidence="1">
    <location>
        <begin position="88"/>
        <end position="114"/>
    </location>
</feature>
<comment type="caution">
    <text evidence="2">The sequence shown here is derived from an EMBL/GenBank/DDBJ whole genome shotgun (WGS) entry which is preliminary data.</text>
</comment>
<evidence type="ECO:0000256" key="1">
    <source>
        <dbReference type="SAM" id="MobiDB-lite"/>
    </source>
</evidence>
<name>A0A5E4BIN9_MARMO</name>
<dbReference type="EMBL" id="CABDUW010000446">
    <property type="protein sequence ID" value="VTJ69086.1"/>
    <property type="molecule type" value="Genomic_DNA"/>
</dbReference>
<organism evidence="2 3">
    <name type="scientific">Marmota monax</name>
    <name type="common">Woodchuck</name>
    <dbReference type="NCBI Taxonomy" id="9995"/>
    <lineage>
        <taxon>Eukaryota</taxon>
        <taxon>Metazoa</taxon>
        <taxon>Chordata</taxon>
        <taxon>Craniata</taxon>
        <taxon>Vertebrata</taxon>
        <taxon>Euteleostomi</taxon>
        <taxon>Mammalia</taxon>
        <taxon>Eutheria</taxon>
        <taxon>Euarchontoglires</taxon>
        <taxon>Glires</taxon>
        <taxon>Rodentia</taxon>
        <taxon>Sciuromorpha</taxon>
        <taxon>Sciuridae</taxon>
        <taxon>Xerinae</taxon>
        <taxon>Marmotini</taxon>
        <taxon>Marmota</taxon>
    </lineage>
</organism>
<proteinExistence type="predicted"/>
<evidence type="ECO:0000313" key="3">
    <source>
        <dbReference type="Proteomes" id="UP000335636"/>
    </source>
</evidence>
<evidence type="ECO:0000313" key="2">
    <source>
        <dbReference type="EMBL" id="VTJ69086.1"/>
    </source>
</evidence>
<sequence>MGRLLAWLVELGGGKGKAERPVQASPPLQPAGPPALALGCTGAVNQAGQGEPGRRPGGSAGRLPLRVKEVAQNEEAQRAGWLRRHWLPKSKEERETGAACQLSPRTRPRPPWPPHLAQVFPCLCPVTS</sequence>
<feature type="compositionally biased region" description="Low complexity" evidence="1">
    <location>
        <begin position="34"/>
        <end position="43"/>
    </location>
</feature>
<protein>
    <submittedName>
        <fullName evidence="2">Uncharacterized protein</fullName>
    </submittedName>
</protein>
<reference evidence="2" key="1">
    <citation type="submission" date="2019-04" db="EMBL/GenBank/DDBJ databases">
        <authorList>
            <person name="Alioto T."/>
            <person name="Alioto T."/>
        </authorList>
    </citation>
    <scope>NUCLEOTIDE SEQUENCE [LARGE SCALE GENOMIC DNA]</scope>
</reference>
<keyword evidence="3" id="KW-1185">Reference proteome</keyword>